<gene>
    <name evidence="1" type="ORF">Nepgr_010983</name>
</gene>
<protein>
    <submittedName>
        <fullName evidence="1">Uncharacterized protein</fullName>
    </submittedName>
</protein>
<comment type="caution">
    <text evidence="1">The sequence shown here is derived from an EMBL/GenBank/DDBJ whole genome shotgun (WGS) entry which is preliminary data.</text>
</comment>
<organism evidence="1 2">
    <name type="scientific">Nepenthes gracilis</name>
    <name type="common">Slender pitcher plant</name>
    <dbReference type="NCBI Taxonomy" id="150966"/>
    <lineage>
        <taxon>Eukaryota</taxon>
        <taxon>Viridiplantae</taxon>
        <taxon>Streptophyta</taxon>
        <taxon>Embryophyta</taxon>
        <taxon>Tracheophyta</taxon>
        <taxon>Spermatophyta</taxon>
        <taxon>Magnoliopsida</taxon>
        <taxon>eudicotyledons</taxon>
        <taxon>Gunneridae</taxon>
        <taxon>Pentapetalae</taxon>
        <taxon>Caryophyllales</taxon>
        <taxon>Nepenthaceae</taxon>
        <taxon>Nepenthes</taxon>
    </lineage>
</organism>
<dbReference type="EMBL" id="BSYO01000009">
    <property type="protein sequence ID" value="GMH09143.1"/>
    <property type="molecule type" value="Genomic_DNA"/>
</dbReference>
<evidence type="ECO:0000313" key="1">
    <source>
        <dbReference type="EMBL" id="GMH09143.1"/>
    </source>
</evidence>
<evidence type="ECO:0000313" key="2">
    <source>
        <dbReference type="Proteomes" id="UP001279734"/>
    </source>
</evidence>
<dbReference type="Proteomes" id="UP001279734">
    <property type="component" value="Unassembled WGS sequence"/>
</dbReference>
<proteinExistence type="predicted"/>
<keyword evidence="2" id="KW-1185">Reference proteome</keyword>
<name>A0AAD3SDF1_NEPGR</name>
<dbReference type="AlphaFoldDB" id="A0AAD3SDF1"/>
<reference evidence="1" key="1">
    <citation type="submission" date="2023-05" db="EMBL/GenBank/DDBJ databases">
        <title>Nepenthes gracilis genome sequencing.</title>
        <authorList>
            <person name="Fukushima K."/>
        </authorList>
    </citation>
    <scope>NUCLEOTIDE SEQUENCE</scope>
    <source>
        <strain evidence="1">SING2019-196</strain>
    </source>
</reference>
<sequence length="250" mass="27538">MQCDPSNVKIVPYDTTQLKQGPSWLDEDYFDSGPPLFNTLCGMMLEAKATHGIVTWHYQLHQIGKGYLRYFVVGHSATWITLLWQANTNQHPFKGFAIIVVEGEGHLEILEILLKTGPSQPTCEEARLETSYNGRVGFVELILGPNLIRPHASVHALGIVHYRGFKDVFDVLWRISFSGGLNWLTIGLRIAWPSRQDHTALVDLDLGKAKTDQGGRWLTCNAFPLATAGGKGWGGGGGDAAPTSPFLTKP</sequence>
<accession>A0AAD3SDF1</accession>